<evidence type="ECO:0000256" key="2">
    <source>
        <dbReference type="SAM" id="SignalP"/>
    </source>
</evidence>
<protein>
    <recommendedName>
        <fullName evidence="5">Serine/threonine protein kinase</fullName>
    </recommendedName>
</protein>
<feature type="region of interest" description="Disordered" evidence="1">
    <location>
        <begin position="127"/>
        <end position="176"/>
    </location>
</feature>
<feature type="compositionally biased region" description="Low complexity" evidence="1">
    <location>
        <begin position="131"/>
        <end position="160"/>
    </location>
</feature>
<accession>A0ABX8VG10</accession>
<name>A0ABX8VG10_9MYCO</name>
<feature type="signal peptide" evidence="2">
    <location>
        <begin position="1"/>
        <end position="30"/>
    </location>
</feature>
<evidence type="ECO:0000256" key="1">
    <source>
        <dbReference type="SAM" id="MobiDB-lite"/>
    </source>
</evidence>
<sequence length="176" mass="17353">MSSSAIRAAGVAAAAACSVLLMTALPHAGAAPAFDSNGYVDSTARCSGAAVLFGSTDSSRVAICKTSGGYEYRGVRVRDGAKLVLSASSSGDGSYTAVNDGISYTVSSSSLTVSSGGSAIRKESWLDFHGPQTSTSTTTGTSSSPTTSSTPISTTPTSTTPLPPPLPAEVGGGGHH</sequence>
<gene>
    <name evidence="3" type="ORF">K0O64_23450</name>
</gene>
<feature type="chain" id="PRO_5045777324" description="Serine/threonine protein kinase" evidence="2">
    <location>
        <begin position="31"/>
        <end position="176"/>
    </location>
</feature>
<reference evidence="3 4" key="1">
    <citation type="submission" date="2021-07" db="EMBL/GenBank/DDBJ databases">
        <title>Whole genome sequencing of non-tuberculosis mycobacteria type-strains.</title>
        <authorList>
            <person name="Igarashi Y."/>
            <person name="Osugi A."/>
            <person name="Mitarai S."/>
        </authorList>
    </citation>
    <scope>NUCLEOTIDE SEQUENCE [LARGE SCALE GENOMIC DNA]</scope>
    <source>
        <strain evidence="3 4">JCM 16370</strain>
    </source>
</reference>
<evidence type="ECO:0008006" key="5">
    <source>
        <dbReference type="Google" id="ProtNLM"/>
    </source>
</evidence>
<dbReference type="RefSeq" id="WP_071950343.1">
    <property type="nucleotide sequence ID" value="NZ_BAAAVX010000043.1"/>
</dbReference>
<dbReference type="Proteomes" id="UP000825367">
    <property type="component" value="Chromosome"/>
</dbReference>
<evidence type="ECO:0000313" key="4">
    <source>
        <dbReference type="Proteomes" id="UP000825367"/>
    </source>
</evidence>
<dbReference type="EMBL" id="CP080333">
    <property type="protein sequence ID" value="QYL15978.1"/>
    <property type="molecule type" value="Genomic_DNA"/>
</dbReference>
<keyword evidence="4" id="KW-1185">Reference proteome</keyword>
<proteinExistence type="predicted"/>
<organism evidence="3 4">
    <name type="scientific">Mycolicibacterium pallens</name>
    <dbReference type="NCBI Taxonomy" id="370524"/>
    <lineage>
        <taxon>Bacteria</taxon>
        <taxon>Bacillati</taxon>
        <taxon>Actinomycetota</taxon>
        <taxon>Actinomycetes</taxon>
        <taxon>Mycobacteriales</taxon>
        <taxon>Mycobacteriaceae</taxon>
        <taxon>Mycolicibacterium</taxon>
    </lineage>
</organism>
<evidence type="ECO:0000313" key="3">
    <source>
        <dbReference type="EMBL" id="QYL15978.1"/>
    </source>
</evidence>
<keyword evidence="2" id="KW-0732">Signal</keyword>